<accession>A0AAV1CGU0</accession>
<keyword evidence="2" id="KW-1185">Reference proteome</keyword>
<reference evidence="1" key="1">
    <citation type="submission" date="2023-03" db="EMBL/GenBank/DDBJ databases">
        <authorList>
            <person name="Julca I."/>
        </authorList>
    </citation>
    <scope>NUCLEOTIDE SEQUENCE</scope>
</reference>
<name>A0AAV1CGU0_OLDCO</name>
<evidence type="ECO:0000313" key="1">
    <source>
        <dbReference type="EMBL" id="CAI9094566.1"/>
    </source>
</evidence>
<evidence type="ECO:0000313" key="2">
    <source>
        <dbReference type="Proteomes" id="UP001161247"/>
    </source>
</evidence>
<dbReference type="Proteomes" id="UP001161247">
    <property type="component" value="Chromosome 2"/>
</dbReference>
<sequence>MADNSKLEHIEPFLKGRAEIWFQALQFTNQPLSWNDFYNKLLQRFGNKRELLFQFVVSEEEGQKEVTEADGSNVGKEFYSSTSFNSSLSETLKPEGAKSITSHHLEELVHDDEFSRIKTGVDCLIDEELLPRADDNDVSLENLVDDFKTDDNLLNPTTCDLYDDDGSLPVGEDFTTLDEINDNDRTDDRDHFLEILAGDSENENAASPVLLTEYVEFYHKVDRMSMKDQKGLLGLSSNGSYKLEGIADGESFEEDSLIDALLCFINVKVRINSKVRGCKLHYEMFDEEVSFNLLSVNMFGRPYSSFLTTYSEKEIGKKTFHETNKHWEPWLVKATSFKGGSSKIMKVNKQSSDTAMEETLRKALGREKVLVKFPLQAFGIIRGLLCW</sequence>
<protein>
    <submittedName>
        <fullName evidence="1">OLC1v1030326C1</fullName>
    </submittedName>
</protein>
<organism evidence="1 2">
    <name type="scientific">Oldenlandia corymbosa var. corymbosa</name>
    <dbReference type="NCBI Taxonomy" id="529605"/>
    <lineage>
        <taxon>Eukaryota</taxon>
        <taxon>Viridiplantae</taxon>
        <taxon>Streptophyta</taxon>
        <taxon>Embryophyta</taxon>
        <taxon>Tracheophyta</taxon>
        <taxon>Spermatophyta</taxon>
        <taxon>Magnoliopsida</taxon>
        <taxon>eudicotyledons</taxon>
        <taxon>Gunneridae</taxon>
        <taxon>Pentapetalae</taxon>
        <taxon>asterids</taxon>
        <taxon>lamiids</taxon>
        <taxon>Gentianales</taxon>
        <taxon>Rubiaceae</taxon>
        <taxon>Rubioideae</taxon>
        <taxon>Spermacoceae</taxon>
        <taxon>Hedyotis-Oldenlandia complex</taxon>
        <taxon>Oldenlandia</taxon>
    </lineage>
</organism>
<proteinExistence type="predicted"/>
<dbReference type="EMBL" id="OX459119">
    <property type="protein sequence ID" value="CAI9094566.1"/>
    <property type="molecule type" value="Genomic_DNA"/>
</dbReference>
<gene>
    <name evidence="1" type="ORF">OLC1_LOCUS5705</name>
</gene>
<dbReference type="AlphaFoldDB" id="A0AAV1CGU0"/>